<evidence type="ECO:0000256" key="3">
    <source>
        <dbReference type="ARBA" id="ARBA00022833"/>
    </source>
</evidence>
<protein>
    <recommendedName>
        <fullName evidence="6">RING-type domain-containing protein</fullName>
    </recommendedName>
</protein>
<dbReference type="Proteomes" id="UP000032141">
    <property type="component" value="Chromosome C4"/>
</dbReference>
<dbReference type="GO" id="GO:0008270">
    <property type="term" value="F:zinc ion binding"/>
    <property type="evidence" value="ECO:0007669"/>
    <property type="project" value="UniProtKB-KW"/>
</dbReference>
<dbReference type="HOGENOM" id="CLU_814698_0_0_1"/>
<feature type="region of interest" description="Disordered" evidence="5">
    <location>
        <begin position="40"/>
        <end position="84"/>
    </location>
</feature>
<dbReference type="SUPFAM" id="SSF57850">
    <property type="entry name" value="RING/U-box"/>
    <property type="match status" value="1"/>
</dbReference>
<dbReference type="InterPro" id="IPR017907">
    <property type="entry name" value="Znf_RING_CS"/>
</dbReference>
<dbReference type="GO" id="GO:0061630">
    <property type="term" value="F:ubiquitin protein ligase activity"/>
    <property type="evidence" value="ECO:0007669"/>
    <property type="project" value="InterPro"/>
</dbReference>
<evidence type="ECO:0000256" key="4">
    <source>
        <dbReference type="PROSITE-ProRule" id="PRU00175"/>
    </source>
</evidence>
<dbReference type="Pfam" id="PF13923">
    <property type="entry name" value="zf-C3HC4_2"/>
    <property type="match status" value="1"/>
</dbReference>
<accession>A0A0D3C1D7</accession>
<keyword evidence="3" id="KW-0862">Zinc</keyword>
<dbReference type="STRING" id="109376.A0A0D3C1D7"/>
<organism evidence="7 8">
    <name type="scientific">Brassica oleracea var. oleracea</name>
    <dbReference type="NCBI Taxonomy" id="109376"/>
    <lineage>
        <taxon>Eukaryota</taxon>
        <taxon>Viridiplantae</taxon>
        <taxon>Streptophyta</taxon>
        <taxon>Embryophyta</taxon>
        <taxon>Tracheophyta</taxon>
        <taxon>Spermatophyta</taxon>
        <taxon>Magnoliopsida</taxon>
        <taxon>eudicotyledons</taxon>
        <taxon>Gunneridae</taxon>
        <taxon>Pentapetalae</taxon>
        <taxon>rosids</taxon>
        <taxon>malvids</taxon>
        <taxon>Brassicales</taxon>
        <taxon>Brassicaceae</taxon>
        <taxon>Brassiceae</taxon>
        <taxon>Brassica</taxon>
    </lineage>
</organism>
<name>A0A0D3C1D7_BRAOL</name>
<keyword evidence="1" id="KW-0479">Metal-binding</keyword>
<dbReference type="InterPro" id="IPR001841">
    <property type="entry name" value="Znf_RING"/>
</dbReference>
<dbReference type="PROSITE" id="PS50089">
    <property type="entry name" value="ZF_RING_2"/>
    <property type="match status" value="1"/>
</dbReference>
<dbReference type="EnsemblPlants" id="Bo4g151270.1">
    <property type="protein sequence ID" value="Bo4g151270.1"/>
    <property type="gene ID" value="Bo4g151270"/>
</dbReference>
<reference evidence="7" key="2">
    <citation type="submission" date="2015-03" db="UniProtKB">
        <authorList>
            <consortium name="EnsemblPlants"/>
        </authorList>
    </citation>
    <scope>IDENTIFICATION</scope>
</reference>
<sequence>MWMGMDGQCWKHSTYGDKKIFAMRISFTFGSRSTAMGDGEHASTFNMSEDPLVPAVKPDPRTSSIGEGPNRRHENDEGGSGGLEIGAPDLDKDLLCPICMQVIKDAFLTACGHSFCYMCIITHLKNKSDCPCCSQHLTNKQLYPNFLLDKLLKKTSARHVSKTASPLDQFRDALQRSERPSNSPHLAAVALLRLGQARGGGSVCAPASSTGLALCNSVEAELQIEKLDSSSAMVVASVSATNLTVTKLSQQPLMNLELRSDLQPIPRLRRRNTSSESSSSSIHSSPSSIVVDIFRSFGTDCKELIAMIKDPQAWPSFATELERIETLHICFPDFKITQSDF</sequence>
<reference evidence="7 8" key="1">
    <citation type="journal article" date="2014" name="Genome Biol.">
        <title>Transcriptome and methylome profiling reveals relics of genome dominance in the mesopolyploid Brassica oleracea.</title>
        <authorList>
            <person name="Parkin I.A."/>
            <person name="Koh C."/>
            <person name="Tang H."/>
            <person name="Robinson S.J."/>
            <person name="Kagale S."/>
            <person name="Clarke W.E."/>
            <person name="Town C.D."/>
            <person name="Nixon J."/>
            <person name="Krishnakumar V."/>
            <person name="Bidwell S.L."/>
            <person name="Denoeud F."/>
            <person name="Belcram H."/>
            <person name="Links M.G."/>
            <person name="Just J."/>
            <person name="Clarke C."/>
            <person name="Bender T."/>
            <person name="Huebert T."/>
            <person name="Mason A.S."/>
            <person name="Pires J.C."/>
            <person name="Barker G."/>
            <person name="Moore J."/>
            <person name="Walley P.G."/>
            <person name="Manoli S."/>
            <person name="Batley J."/>
            <person name="Edwards D."/>
            <person name="Nelson M.N."/>
            <person name="Wang X."/>
            <person name="Paterson A.H."/>
            <person name="King G."/>
            <person name="Bancroft I."/>
            <person name="Chalhoub B."/>
            <person name="Sharpe A.G."/>
        </authorList>
    </citation>
    <scope>NUCLEOTIDE SEQUENCE</scope>
    <source>
        <strain evidence="7 8">cv. TO1000</strain>
    </source>
</reference>
<dbReference type="PANTHER" id="PTHR44080">
    <property type="entry name" value="E3 UBIQUITIN-PROTEIN LIGASE COP1"/>
    <property type="match status" value="1"/>
</dbReference>
<dbReference type="InterPro" id="IPR013083">
    <property type="entry name" value="Znf_RING/FYVE/PHD"/>
</dbReference>
<evidence type="ECO:0000256" key="1">
    <source>
        <dbReference type="ARBA" id="ARBA00022723"/>
    </source>
</evidence>
<evidence type="ECO:0000256" key="5">
    <source>
        <dbReference type="SAM" id="MobiDB-lite"/>
    </source>
</evidence>
<keyword evidence="8" id="KW-1185">Reference proteome</keyword>
<dbReference type="AlphaFoldDB" id="A0A0D3C1D7"/>
<evidence type="ECO:0000313" key="7">
    <source>
        <dbReference type="EnsemblPlants" id="Bo4g151270.1"/>
    </source>
</evidence>
<feature type="compositionally biased region" description="Low complexity" evidence="5">
    <location>
        <begin position="274"/>
        <end position="284"/>
    </location>
</feature>
<dbReference type="eggNOG" id="KOG0297">
    <property type="taxonomic scope" value="Eukaryota"/>
</dbReference>
<dbReference type="CDD" id="cd16504">
    <property type="entry name" value="RING-HC_COP1"/>
    <property type="match status" value="1"/>
</dbReference>
<dbReference type="InterPro" id="IPR042755">
    <property type="entry name" value="COP1"/>
</dbReference>
<feature type="domain" description="RING-type" evidence="6">
    <location>
        <begin position="96"/>
        <end position="134"/>
    </location>
</feature>
<dbReference type="Gramene" id="Bo4g151270.1">
    <property type="protein sequence ID" value="Bo4g151270.1"/>
    <property type="gene ID" value="Bo4g151270"/>
</dbReference>
<dbReference type="SMART" id="SM00184">
    <property type="entry name" value="RING"/>
    <property type="match status" value="1"/>
</dbReference>
<proteinExistence type="predicted"/>
<evidence type="ECO:0000313" key="8">
    <source>
        <dbReference type="Proteomes" id="UP000032141"/>
    </source>
</evidence>
<feature type="region of interest" description="Disordered" evidence="5">
    <location>
        <begin position="264"/>
        <end position="284"/>
    </location>
</feature>
<dbReference type="PANTHER" id="PTHR44080:SF1">
    <property type="entry name" value="E3 UBIQUITIN-PROTEIN LIGASE COP1"/>
    <property type="match status" value="1"/>
</dbReference>
<keyword evidence="2 4" id="KW-0863">Zinc-finger</keyword>
<evidence type="ECO:0000259" key="6">
    <source>
        <dbReference type="PROSITE" id="PS50089"/>
    </source>
</evidence>
<dbReference type="GO" id="GO:0043161">
    <property type="term" value="P:proteasome-mediated ubiquitin-dependent protein catabolic process"/>
    <property type="evidence" value="ECO:0007669"/>
    <property type="project" value="TreeGrafter"/>
</dbReference>
<dbReference type="Gene3D" id="3.30.40.10">
    <property type="entry name" value="Zinc/RING finger domain, C3HC4 (zinc finger)"/>
    <property type="match status" value="1"/>
</dbReference>
<evidence type="ECO:0000256" key="2">
    <source>
        <dbReference type="ARBA" id="ARBA00022771"/>
    </source>
</evidence>
<dbReference type="PROSITE" id="PS00518">
    <property type="entry name" value="ZF_RING_1"/>
    <property type="match status" value="1"/>
</dbReference>